<dbReference type="Pfam" id="PF00293">
    <property type="entry name" value="NUDIX"/>
    <property type="match status" value="1"/>
</dbReference>
<keyword evidence="4 8" id="KW-0378">Hydrolase</keyword>
<dbReference type="GO" id="GO:0046872">
    <property type="term" value="F:metal ion binding"/>
    <property type="evidence" value="ECO:0007669"/>
    <property type="project" value="UniProtKB-KW"/>
</dbReference>
<organism evidence="8 9">
    <name type="scientific">Peribacillus faecalis</name>
    <dbReference type="NCBI Taxonomy" id="2772559"/>
    <lineage>
        <taxon>Bacteria</taxon>
        <taxon>Bacillati</taxon>
        <taxon>Bacillota</taxon>
        <taxon>Bacilli</taxon>
        <taxon>Bacillales</taxon>
        <taxon>Bacillaceae</taxon>
        <taxon>Peribacillus</taxon>
    </lineage>
</organism>
<keyword evidence="3" id="KW-0479">Metal-binding</keyword>
<comment type="cofactor">
    <cofactor evidence="1">
        <name>Mn(2+)</name>
        <dbReference type="ChEBI" id="CHEBI:29035"/>
    </cofactor>
</comment>
<dbReference type="CDD" id="cd18870">
    <property type="entry name" value="NUDIX_AcylCoAdiphos_Nudt19"/>
    <property type="match status" value="1"/>
</dbReference>
<accession>A0A927CV62</accession>
<proteinExistence type="predicted"/>
<dbReference type="GO" id="GO:0016818">
    <property type="term" value="F:hydrolase activity, acting on acid anhydrides, in phosphorus-containing anhydrides"/>
    <property type="evidence" value="ECO:0007669"/>
    <property type="project" value="InterPro"/>
</dbReference>
<dbReference type="PROSITE" id="PS51462">
    <property type="entry name" value="NUDIX"/>
    <property type="match status" value="1"/>
</dbReference>
<dbReference type="Gene3D" id="3.90.79.10">
    <property type="entry name" value="Nucleoside Triphosphate Pyrophosphohydrolase"/>
    <property type="match status" value="1"/>
</dbReference>
<dbReference type="SUPFAM" id="SSF55811">
    <property type="entry name" value="Nudix"/>
    <property type="match status" value="1"/>
</dbReference>
<comment type="cofactor">
    <cofactor evidence="2">
        <name>Mg(2+)</name>
        <dbReference type="ChEBI" id="CHEBI:18420"/>
    </cofactor>
</comment>
<sequence length="218" mass="25281">MAAIPKPASTVVLLDRDNRVYMTKRPHTMKFLGGYFVFPGGGVEREDEHADEQFIKIEGERVELPLSYYVAAARELFEEIGILLCEKNDQTEPLPNYEKTMVYRKQLLDGDLSFCQLLKKEKMHLCTKKLNYFGNLITPERSPIRFNTRFFLAYLPDGQQPMPDTYEIEEGLWVTPEEALSAYRENRMPMVLPTITTLNVIQDYLHGNPLKMPEIILE</sequence>
<keyword evidence="5" id="KW-0460">Magnesium</keyword>
<dbReference type="InterPro" id="IPR039121">
    <property type="entry name" value="NUDT19"/>
</dbReference>
<evidence type="ECO:0000313" key="8">
    <source>
        <dbReference type="EMBL" id="MBD3107764.1"/>
    </source>
</evidence>
<evidence type="ECO:0000256" key="1">
    <source>
        <dbReference type="ARBA" id="ARBA00001936"/>
    </source>
</evidence>
<comment type="caution">
    <text evidence="8">The sequence shown here is derived from an EMBL/GenBank/DDBJ whole genome shotgun (WGS) entry which is preliminary data.</text>
</comment>
<dbReference type="InterPro" id="IPR015797">
    <property type="entry name" value="NUDIX_hydrolase-like_dom_sf"/>
</dbReference>
<evidence type="ECO:0000256" key="4">
    <source>
        <dbReference type="ARBA" id="ARBA00022801"/>
    </source>
</evidence>
<protein>
    <submittedName>
        <fullName evidence="8">NUDIX hydrolase</fullName>
    </submittedName>
</protein>
<dbReference type="RefSeq" id="WP_190997305.1">
    <property type="nucleotide sequence ID" value="NZ_JACXSI010000010.1"/>
</dbReference>
<dbReference type="PANTHER" id="PTHR12318">
    <property type="entry name" value="TESTOSTERONE-REGULATED PROTEIN RP2"/>
    <property type="match status" value="1"/>
</dbReference>
<gene>
    <name evidence="8" type="ORF">IEO70_05235</name>
</gene>
<keyword evidence="9" id="KW-1185">Reference proteome</keyword>
<dbReference type="EMBL" id="JACXSI010000010">
    <property type="protein sequence ID" value="MBD3107764.1"/>
    <property type="molecule type" value="Genomic_DNA"/>
</dbReference>
<dbReference type="PANTHER" id="PTHR12318:SF0">
    <property type="entry name" value="ACYL-COENZYME A DIPHOSPHATASE NUDT19"/>
    <property type="match status" value="1"/>
</dbReference>
<evidence type="ECO:0000313" key="9">
    <source>
        <dbReference type="Proteomes" id="UP000602076"/>
    </source>
</evidence>
<dbReference type="Proteomes" id="UP000602076">
    <property type="component" value="Unassembled WGS sequence"/>
</dbReference>
<dbReference type="InterPro" id="IPR000086">
    <property type="entry name" value="NUDIX_hydrolase_dom"/>
</dbReference>
<reference evidence="8" key="1">
    <citation type="submission" date="2020-09" db="EMBL/GenBank/DDBJ databases">
        <title>Bacillus faecalis sp. nov., a moderately halophilic bacterium isolated from cow faeces.</title>
        <authorList>
            <person name="Jiang L."/>
            <person name="Lee J."/>
        </authorList>
    </citation>
    <scope>NUCLEOTIDE SEQUENCE</scope>
    <source>
        <strain evidence="8">AGMB 02131</strain>
    </source>
</reference>
<feature type="domain" description="Nudix hydrolase" evidence="7">
    <location>
        <begin position="4"/>
        <end position="196"/>
    </location>
</feature>
<evidence type="ECO:0000259" key="7">
    <source>
        <dbReference type="PROSITE" id="PS51462"/>
    </source>
</evidence>
<keyword evidence="6" id="KW-0464">Manganese</keyword>
<name>A0A927CV62_9BACI</name>
<evidence type="ECO:0000256" key="6">
    <source>
        <dbReference type="ARBA" id="ARBA00023211"/>
    </source>
</evidence>
<evidence type="ECO:0000256" key="2">
    <source>
        <dbReference type="ARBA" id="ARBA00001946"/>
    </source>
</evidence>
<evidence type="ECO:0000256" key="3">
    <source>
        <dbReference type="ARBA" id="ARBA00022723"/>
    </source>
</evidence>
<dbReference type="AlphaFoldDB" id="A0A927CV62"/>
<evidence type="ECO:0000256" key="5">
    <source>
        <dbReference type="ARBA" id="ARBA00022842"/>
    </source>
</evidence>